<proteinExistence type="predicted"/>
<dbReference type="RefSeq" id="WP_035864571.1">
    <property type="nucleotide sequence ID" value="NZ_KK853997.1"/>
</dbReference>
<evidence type="ECO:0000256" key="1">
    <source>
        <dbReference type="SAM" id="MobiDB-lite"/>
    </source>
</evidence>
<feature type="region of interest" description="Disordered" evidence="1">
    <location>
        <begin position="35"/>
        <end position="56"/>
    </location>
</feature>
<dbReference type="AlphaFoldDB" id="A0A066Z1R2"/>
<sequence length="88" mass="7677">MAAGAAATRLAGSGRPTTTVTAALVAVTASSAATVSATPAARGSPRPAAAGCGASDGTAPAFSGSGAVGANGLDSVTGGCSAGVAAGT</sequence>
<reference evidence="2 3" key="1">
    <citation type="submission" date="2014-05" db="EMBL/GenBank/DDBJ databases">
        <title>Draft Genome Sequence of Kitasatospora cheerisanensis KCTC 2395.</title>
        <authorList>
            <person name="Nam D.H."/>
        </authorList>
    </citation>
    <scope>NUCLEOTIDE SEQUENCE [LARGE SCALE GENOMIC DNA]</scope>
    <source>
        <strain evidence="2 3">KCTC 2395</strain>
    </source>
</reference>
<evidence type="ECO:0000313" key="2">
    <source>
        <dbReference type="EMBL" id="KDN84281.1"/>
    </source>
</evidence>
<dbReference type="HOGENOM" id="CLU_2464935_0_0_11"/>
<feature type="compositionally biased region" description="Low complexity" evidence="1">
    <location>
        <begin position="35"/>
        <end position="55"/>
    </location>
</feature>
<comment type="caution">
    <text evidence="2">The sequence shown here is derived from an EMBL/GenBank/DDBJ whole genome shotgun (WGS) entry which is preliminary data.</text>
</comment>
<protein>
    <submittedName>
        <fullName evidence="2">Uncharacterized protein</fullName>
    </submittedName>
</protein>
<keyword evidence="3" id="KW-1185">Reference proteome</keyword>
<organism evidence="2 3">
    <name type="scientific">Kitasatospora cheerisanensis KCTC 2395</name>
    <dbReference type="NCBI Taxonomy" id="1348663"/>
    <lineage>
        <taxon>Bacteria</taxon>
        <taxon>Bacillati</taxon>
        <taxon>Actinomycetota</taxon>
        <taxon>Actinomycetes</taxon>
        <taxon>Kitasatosporales</taxon>
        <taxon>Streptomycetaceae</taxon>
        <taxon>Kitasatospora</taxon>
    </lineage>
</organism>
<accession>A0A066Z1R2</accession>
<dbReference type="Proteomes" id="UP000027178">
    <property type="component" value="Unassembled WGS sequence"/>
</dbReference>
<name>A0A066Z1R2_9ACTN</name>
<dbReference type="EMBL" id="JNBY01000093">
    <property type="protein sequence ID" value="KDN84281.1"/>
    <property type="molecule type" value="Genomic_DNA"/>
</dbReference>
<evidence type="ECO:0000313" key="3">
    <source>
        <dbReference type="Proteomes" id="UP000027178"/>
    </source>
</evidence>
<gene>
    <name evidence="2" type="ORF">KCH_40720</name>
</gene>